<gene>
    <name evidence="3" type="ORF">E3E12_01365</name>
</gene>
<sequence length="454" mass="47166">MTSKHTNAILLSPFTAATLAVAVLVGGRGPAWAQVTMNLSALPHTAPSNEKPATPPHGWHPINHVAERRASERRNNRAPDAQTMLSRAPHTSSHQRGHGYTTVTGIPPRPPMPKVLAPPFVVVPTHPPVMPDAIPAVPTAGSAVTFLPARPAPPERKSVKDPLPTPAELAEREENPPSSAPGLRVTFAPSSALLNQESITAIKLLGQAVAAQPGRRIVLRGYATLPGTEASMPRRIALGRDLTVRSILIQSGVQTTRIYPMALGRPMAQDKAPADRVDIVLTQNPGAQVKVIPGFDDPASLKRAREHASAVLAEAALKNPKLVNPQQSNPAPAPSSIADGATLQASAPPPKADQSTPPPEGQQTSASAAAKPAPAPTKPNAAVPTTPAPSIPPKPPLKQAESESVFTLEDAPAKPAAPPAQMPRISPSSTAPAAPPEQAAQPAMLPGFESSAQH</sequence>
<feature type="compositionally biased region" description="Pro residues" evidence="1">
    <location>
        <begin position="386"/>
        <end position="396"/>
    </location>
</feature>
<feature type="compositionally biased region" description="Low complexity" evidence="1">
    <location>
        <begin position="324"/>
        <end position="336"/>
    </location>
</feature>
<reference evidence="3 4" key="1">
    <citation type="submission" date="2019-03" db="EMBL/GenBank/DDBJ databases">
        <title>The complete genome sequence of Swingsia_sp. F3b2 LMG30590(T).</title>
        <authorList>
            <person name="Chua K.-O."/>
            <person name="Chan K.-G."/>
            <person name="See-Too W.-S."/>
        </authorList>
    </citation>
    <scope>NUCLEOTIDE SEQUENCE [LARGE SCALE GENOMIC DNA]</scope>
    <source>
        <strain evidence="3 4">F3b2</strain>
    </source>
</reference>
<dbReference type="Gene3D" id="3.30.1330.60">
    <property type="entry name" value="OmpA-like domain"/>
    <property type="match status" value="1"/>
</dbReference>
<proteinExistence type="predicted"/>
<protein>
    <submittedName>
        <fullName evidence="3">OmpA family protein</fullName>
    </submittedName>
</protein>
<dbReference type="OrthoDB" id="7282927at2"/>
<feature type="region of interest" description="Disordered" evidence="1">
    <location>
        <begin position="321"/>
        <end position="454"/>
    </location>
</feature>
<evidence type="ECO:0000256" key="1">
    <source>
        <dbReference type="SAM" id="MobiDB-lite"/>
    </source>
</evidence>
<dbReference type="Proteomes" id="UP000318709">
    <property type="component" value="Chromosome"/>
</dbReference>
<accession>A0A4Y6U9D5</accession>
<evidence type="ECO:0000259" key="2">
    <source>
        <dbReference type="Pfam" id="PF00691"/>
    </source>
</evidence>
<dbReference type="Pfam" id="PF00691">
    <property type="entry name" value="OmpA"/>
    <property type="match status" value="1"/>
</dbReference>
<dbReference type="RefSeq" id="WP_141442711.1">
    <property type="nucleotide sequence ID" value="NZ_CP038231.1"/>
</dbReference>
<feature type="compositionally biased region" description="Low complexity" evidence="1">
    <location>
        <begin position="364"/>
        <end position="385"/>
    </location>
</feature>
<keyword evidence="4" id="KW-1185">Reference proteome</keyword>
<dbReference type="SUPFAM" id="SSF103088">
    <property type="entry name" value="OmpA-like"/>
    <property type="match status" value="1"/>
</dbReference>
<name>A0A4Y6U9D5_9PROT</name>
<feature type="compositionally biased region" description="Basic and acidic residues" evidence="1">
    <location>
        <begin position="68"/>
        <end position="77"/>
    </location>
</feature>
<evidence type="ECO:0000313" key="4">
    <source>
        <dbReference type="Proteomes" id="UP000318709"/>
    </source>
</evidence>
<feature type="region of interest" description="Disordered" evidence="1">
    <location>
        <begin position="149"/>
        <end position="183"/>
    </location>
</feature>
<organism evidence="3 4">
    <name type="scientific">Formicincola oecophyllae</name>
    <dbReference type="NCBI Taxonomy" id="2558361"/>
    <lineage>
        <taxon>Bacteria</taxon>
        <taxon>Pseudomonadati</taxon>
        <taxon>Pseudomonadota</taxon>
        <taxon>Alphaproteobacteria</taxon>
        <taxon>Acetobacterales</taxon>
        <taxon>Acetobacteraceae</taxon>
        <taxon>Formicincola</taxon>
    </lineage>
</organism>
<dbReference type="InterPro" id="IPR036737">
    <property type="entry name" value="OmpA-like_sf"/>
</dbReference>
<dbReference type="AlphaFoldDB" id="A0A4Y6U9D5"/>
<feature type="compositionally biased region" description="Polar residues" evidence="1">
    <location>
        <begin position="83"/>
        <end position="94"/>
    </location>
</feature>
<feature type="compositionally biased region" description="Pro residues" evidence="1">
    <location>
        <begin position="347"/>
        <end position="360"/>
    </location>
</feature>
<feature type="region of interest" description="Disordered" evidence="1">
    <location>
        <begin position="68"/>
        <end position="110"/>
    </location>
</feature>
<dbReference type="InterPro" id="IPR006665">
    <property type="entry name" value="OmpA-like"/>
</dbReference>
<evidence type="ECO:0000313" key="3">
    <source>
        <dbReference type="EMBL" id="QDH13067.1"/>
    </source>
</evidence>
<dbReference type="EMBL" id="CP038231">
    <property type="protein sequence ID" value="QDH13067.1"/>
    <property type="molecule type" value="Genomic_DNA"/>
</dbReference>
<feature type="domain" description="OmpA-like" evidence="2">
    <location>
        <begin position="186"/>
        <end position="271"/>
    </location>
</feature>
<dbReference type="KEGG" id="swf:E3E12_01365"/>